<dbReference type="GO" id="GO:0016787">
    <property type="term" value="F:hydrolase activity"/>
    <property type="evidence" value="ECO:0007669"/>
    <property type="project" value="UniProtKB-KW"/>
</dbReference>
<keyword evidence="2" id="KW-0378">Hydrolase</keyword>
<dbReference type="InterPro" id="IPR029132">
    <property type="entry name" value="CBAH/NAAA_C"/>
</dbReference>
<proteinExistence type="inferred from homology"/>
<evidence type="ECO:0000313" key="8">
    <source>
        <dbReference type="EMBL" id="CAE0548257.1"/>
    </source>
</evidence>
<evidence type="ECO:0000313" key="7">
    <source>
        <dbReference type="EMBL" id="CAE0548256.1"/>
    </source>
</evidence>
<comment type="similarity">
    <text evidence="1">Belongs to the peptidase C59 family.</text>
</comment>
<evidence type="ECO:0000313" key="6">
    <source>
        <dbReference type="EMBL" id="CAE0548255.1"/>
    </source>
</evidence>
<dbReference type="EMBL" id="HBIR01021931">
    <property type="protein sequence ID" value="CAE0548252.1"/>
    <property type="molecule type" value="Transcribed_RNA"/>
</dbReference>
<dbReference type="Pfam" id="PF02275">
    <property type="entry name" value="CBAH"/>
    <property type="match status" value="1"/>
</dbReference>
<evidence type="ECO:0000256" key="3">
    <source>
        <dbReference type="SAM" id="SignalP"/>
    </source>
</evidence>
<dbReference type="InterPro" id="IPR029055">
    <property type="entry name" value="Ntn_hydrolases_N"/>
</dbReference>
<feature type="domain" description="Choloylglycine hydrolase/NAAA C-terminal" evidence="4">
    <location>
        <begin position="118"/>
        <end position="371"/>
    </location>
</feature>
<dbReference type="PANTHER" id="PTHR35527">
    <property type="entry name" value="CHOLOYLGLYCINE HYDROLASE"/>
    <property type="match status" value="1"/>
</dbReference>
<feature type="signal peptide" evidence="3">
    <location>
        <begin position="1"/>
        <end position="19"/>
    </location>
</feature>
<name>A0A6V2QU21_EMIHU</name>
<evidence type="ECO:0000259" key="4">
    <source>
        <dbReference type="Pfam" id="PF02275"/>
    </source>
</evidence>
<sequence>MRACSRLLVVLARLCAALACSTVHVPAPGNATVIARTMELGSLGGEAALSFRGFPAPSSGSGLAWRVAVHRRGEEVGKAISLVCDAITHTSWITKLGYVSVDVAAQSPFPKLNVTVNLASDGINEAGLTVSEHTLRQSVYADAAAPAPAGTSRVCFAAFTAWLLGNVATVRELREEVLPRLRVVGPVVPLPSGDLLHWTIDDEREHVVLEYLDGEMRLHNNTVGAFTNDPDFTWHLRNLNNFANLSPDWPKGGERITVQSEVGALPHAVGHGFNLLGLPGDASPPSRFVRLFFQRQYAVLRAPPASLNESLSLAIGLLSSVFISQGTVASASPAAGFELTQYSVLKLPAARQFLFRDYASPRWRRVRLGELDFAPRAGASARSLPVGDGTLGVEDVTAKLG</sequence>
<evidence type="ECO:0000256" key="1">
    <source>
        <dbReference type="ARBA" id="ARBA00006625"/>
    </source>
</evidence>
<dbReference type="EMBL" id="HBIR01021935">
    <property type="protein sequence ID" value="CAE0548257.1"/>
    <property type="molecule type" value="Transcribed_RNA"/>
</dbReference>
<evidence type="ECO:0000256" key="2">
    <source>
        <dbReference type="ARBA" id="ARBA00022801"/>
    </source>
</evidence>
<keyword evidence="3" id="KW-0732">Signal</keyword>
<dbReference type="AlphaFoldDB" id="A0A6V2QU21"/>
<reference evidence="7" key="1">
    <citation type="submission" date="2021-01" db="EMBL/GenBank/DDBJ databases">
        <authorList>
            <person name="Corre E."/>
            <person name="Pelletier E."/>
            <person name="Niang G."/>
            <person name="Scheremetjew M."/>
            <person name="Finn R."/>
            <person name="Kale V."/>
            <person name="Holt S."/>
            <person name="Cochrane G."/>
            <person name="Meng A."/>
            <person name="Brown T."/>
            <person name="Cohen L."/>
        </authorList>
    </citation>
    <scope>NUCLEOTIDE SEQUENCE</scope>
    <source>
        <strain evidence="7">379</strain>
    </source>
</reference>
<accession>A0A6V2QU21</accession>
<gene>
    <name evidence="5" type="ORF">EHUX00137_LOCUS16722</name>
    <name evidence="6" type="ORF">EHUX00137_LOCUS16724</name>
    <name evidence="7" type="ORF">EHUX00137_LOCUS16725</name>
    <name evidence="8" type="ORF">EHUX00137_LOCUS16726</name>
</gene>
<dbReference type="Gene3D" id="3.60.60.10">
    <property type="entry name" value="Penicillin V Acylase, Chain A"/>
    <property type="match status" value="1"/>
</dbReference>
<dbReference type="SUPFAM" id="SSF56235">
    <property type="entry name" value="N-terminal nucleophile aminohydrolases (Ntn hydrolases)"/>
    <property type="match status" value="1"/>
</dbReference>
<dbReference type="InterPro" id="IPR052193">
    <property type="entry name" value="Peptidase_C59"/>
</dbReference>
<feature type="chain" id="PRO_5035586421" description="Choloylglycine hydrolase/NAAA C-terminal domain-containing protein" evidence="3">
    <location>
        <begin position="20"/>
        <end position="401"/>
    </location>
</feature>
<evidence type="ECO:0000313" key="5">
    <source>
        <dbReference type="EMBL" id="CAE0548252.1"/>
    </source>
</evidence>
<dbReference type="EMBL" id="HBIR01021934">
    <property type="protein sequence ID" value="CAE0548256.1"/>
    <property type="molecule type" value="Transcribed_RNA"/>
</dbReference>
<dbReference type="EMBL" id="HBIR01021933">
    <property type="protein sequence ID" value="CAE0548255.1"/>
    <property type="molecule type" value="Transcribed_RNA"/>
</dbReference>
<dbReference type="PANTHER" id="PTHR35527:SF2">
    <property type="entry name" value="HYDROLASE"/>
    <property type="match status" value="1"/>
</dbReference>
<organism evidence="7">
    <name type="scientific">Emiliania huxleyi</name>
    <name type="common">Coccolithophore</name>
    <name type="synonym">Pontosphaera huxleyi</name>
    <dbReference type="NCBI Taxonomy" id="2903"/>
    <lineage>
        <taxon>Eukaryota</taxon>
        <taxon>Haptista</taxon>
        <taxon>Haptophyta</taxon>
        <taxon>Prymnesiophyceae</taxon>
        <taxon>Isochrysidales</taxon>
        <taxon>Noelaerhabdaceae</taxon>
        <taxon>Emiliania</taxon>
    </lineage>
</organism>
<protein>
    <recommendedName>
        <fullName evidence="4">Choloylglycine hydrolase/NAAA C-terminal domain-containing protein</fullName>
    </recommendedName>
</protein>